<sequence length="230" mass="26478">MVKKILIAGRERNLSHFVSMELQKKDYLVDYTSTGKEALQLAHETDFDLILMSFQLSDMSSKDLAAELIKIKPTTVMIVVVDSEDAATYGADIQRYAVSYIIKPFVISDLVDQVTSIFRGRDYIDEHCKQVKLQAAYRDLNIDFQNRTVTRGPELINLTRREYDLLATLMNSQETLTREQLLDRVWKYEAGAETNVVDVYIRYLRGKLDLPGQESYIKTVRGVGYAMREE</sequence>
<dbReference type="SUPFAM" id="SSF46894">
    <property type="entry name" value="C-terminal effector domain of the bipartite response regulators"/>
    <property type="match status" value="1"/>
</dbReference>
<keyword evidence="1" id="KW-0597">Phosphoprotein</keyword>
<proteinExistence type="predicted"/>
<organism evidence="10 11">
    <name type="scientific">Streptococcus cuniculi</name>
    <dbReference type="NCBI Taxonomy" id="1432788"/>
    <lineage>
        <taxon>Bacteria</taxon>
        <taxon>Bacillati</taxon>
        <taxon>Bacillota</taxon>
        <taxon>Bacilli</taxon>
        <taxon>Lactobacillales</taxon>
        <taxon>Streptococcaceae</taxon>
        <taxon>Streptococcus</taxon>
    </lineage>
</organism>
<dbReference type="Gene3D" id="1.10.10.10">
    <property type="entry name" value="Winged helix-like DNA-binding domain superfamily/Winged helix DNA-binding domain"/>
    <property type="match status" value="1"/>
</dbReference>
<dbReference type="AlphaFoldDB" id="A0A1Q8E8X1"/>
<dbReference type="GO" id="GO:0000976">
    <property type="term" value="F:transcription cis-regulatory region binding"/>
    <property type="evidence" value="ECO:0007669"/>
    <property type="project" value="TreeGrafter"/>
</dbReference>
<evidence type="ECO:0000259" key="8">
    <source>
        <dbReference type="PROSITE" id="PS50110"/>
    </source>
</evidence>
<dbReference type="SMART" id="SM00862">
    <property type="entry name" value="Trans_reg_C"/>
    <property type="match status" value="1"/>
</dbReference>
<protein>
    <submittedName>
        <fullName evidence="10">DNA-binding response regulator</fullName>
    </submittedName>
</protein>
<evidence type="ECO:0000256" key="6">
    <source>
        <dbReference type="PROSITE-ProRule" id="PRU00169"/>
    </source>
</evidence>
<feature type="DNA-binding region" description="OmpR/PhoB-type" evidence="7">
    <location>
        <begin position="130"/>
        <end position="229"/>
    </location>
</feature>
<dbReference type="CDD" id="cd00383">
    <property type="entry name" value="trans_reg_C"/>
    <property type="match status" value="1"/>
</dbReference>
<dbReference type="PROSITE" id="PS50110">
    <property type="entry name" value="RESPONSE_REGULATORY"/>
    <property type="match status" value="1"/>
</dbReference>
<keyword evidence="4 7" id="KW-0238">DNA-binding</keyword>
<dbReference type="FunFam" id="1.10.10.10:FF:000005">
    <property type="entry name" value="Two-component system response regulator"/>
    <property type="match status" value="1"/>
</dbReference>
<dbReference type="OrthoDB" id="9790442at2"/>
<dbReference type="Pfam" id="PF00486">
    <property type="entry name" value="Trans_reg_C"/>
    <property type="match status" value="1"/>
</dbReference>
<reference evidence="11" key="1">
    <citation type="submission" date="2016-12" db="EMBL/GenBank/DDBJ databases">
        <authorList>
            <person name="Gulvik C.A."/>
        </authorList>
    </citation>
    <scope>NUCLEOTIDE SEQUENCE [LARGE SCALE GENOMIC DNA]</scope>
    <source>
        <strain evidence="11">NED12-00049-6B</strain>
    </source>
</reference>
<dbReference type="InterPro" id="IPR039420">
    <property type="entry name" value="WalR-like"/>
</dbReference>
<feature type="domain" description="Response regulatory" evidence="8">
    <location>
        <begin position="4"/>
        <end position="118"/>
    </location>
</feature>
<dbReference type="GO" id="GO:0000156">
    <property type="term" value="F:phosphorelay response regulator activity"/>
    <property type="evidence" value="ECO:0007669"/>
    <property type="project" value="TreeGrafter"/>
</dbReference>
<accession>A0A1Q8E8X1</accession>
<dbReference type="GO" id="GO:0005829">
    <property type="term" value="C:cytosol"/>
    <property type="evidence" value="ECO:0007669"/>
    <property type="project" value="TreeGrafter"/>
</dbReference>
<dbReference type="SMART" id="SM00448">
    <property type="entry name" value="REC"/>
    <property type="match status" value="1"/>
</dbReference>
<evidence type="ECO:0000256" key="1">
    <source>
        <dbReference type="ARBA" id="ARBA00022553"/>
    </source>
</evidence>
<evidence type="ECO:0000256" key="4">
    <source>
        <dbReference type="ARBA" id="ARBA00023125"/>
    </source>
</evidence>
<dbReference type="Proteomes" id="UP000186890">
    <property type="component" value="Unassembled WGS sequence"/>
</dbReference>
<evidence type="ECO:0000259" key="9">
    <source>
        <dbReference type="PROSITE" id="PS51755"/>
    </source>
</evidence>
<feature type="domain" description="OmpR/PhoB-type" evidence="9">
    <location>
        <begin position="130"/>
        <end position="229"/>
    </location>
</feature>
<gene>
    <name evidence="10" type="ORF">BU202_04435</name>
</gene>
<dbReference type="PANTHER" id="PTHR48111">
    <property type="entry name" value="REGULATOR OF RPOS"/>
    <property type="match status" value="1"/>
</dbReference>
<keyword evidence="11" id="KW-1185">Reference proteome</keyword>
<dbReference type="InterPro" id="IPR001789">
    <property type="entry name" value="Sig_transdc_resp-reg_receiver"/>
</dbReference>
<keyword evidence="5" id="KW-0804">Transcription</keyword>
<evidence type="ECO:0000256" key="7">
    <source>
        <dbReference type="PROSITE-ProRule" id="PRU01091"/>
    </source>
</evidence>
<dbReference type="Gene3D" id="3.40.50.2300">
    <property type="match status" value="1"/>
</dbReference>
<dbReference type="SUPFAM" id="SSF52172">
    <property type="entry name" value="CheY-like"/>
    <property type="match status" value="1"/>
</dbReference>
<dbReference type="InterPro" id="IPR036388">
    <property type="entry name" value="WH-like_DNA-bd_sf"/>
</dbReference>
<evidence type="ECO:0000256" key="5">
    <source>
        <dbReference type="ARBA" id="ARBA00023163"/>
    </source>
</evidence>
<comment type="caution">
    <text evidence="6">Lacks conserved residue(s) required for the propagation of feature annotation.</text>
</comment>
<dbReference type="InterPro" id="IPR011006">
    <property type="entry name" value="CheY-like_superfamily"/>
</dbReference>
<evidence type="ECO:0000313" key="10">
    <source>
        <dbReference type="EMBL" id="OLF48244.1"/>
    </source>
</evidence>
<keyword evidence="2" id="KW-0902">Two-component regulatory system</keyword>
<dbReference type="GO" id="GO:0006355">
    <property type="term" value="P:regulation of DNA-templated transcription"/>
    <property type="evidence" value="ECO:0007669"/>
    <property type="project" value="InterPro"/>
</dbReference>
<evidence type="ECO:0000256" key="2">
    <source>
        <dbReference type="ARBA" id="ARBA00023012"/>
    </source>
</evidence>
<dbReference type="Pfam" id="PF00072">
    <property type="entry name" value="Response_reg"/>
    <property type="match status" value="1"/>
</dbReference>
<evidence type="ECO:0000313" key="11">
    <source>
        <dbReference type="Proteomes" id="UP000186890"/>
    </source>
</evidence>
<evidence type="ECO:0000256" key="3">
    <source>
        <dbReference type="ARBA" id="ARBA00023015"/>
    </source>
</evidence>
<dbReference type="EMBL" id="MSJM01000003">
    <property type="protein sequence ID" value="OLF48244.1"/>
    <property type="molecule type" value="Genomic_DNA"/>
</dbReference>
<dbReference type="GO" id="GO:0032993">
    <property type="term" value="C:protein-DNA complex"/>
    <property type="evidence" value="ECO:0007669"/>
    <property type="project" value="TreeGrafter"/>
</dbReference>
<dbReference type="RefSeq" id="WP_075104594.1">
    <property type="nucleotide sequence ID" value="NZ_MSJM01000003.1"/>
</dbReference>
<name>A0A1Q8E8X1_9STRE</name>
<dbReference type="PROSITE" id="PS51755">
    <property type="entry name" value="OMPR_PHOB"/>
    <property type="match status" value="1"/>
</dbReference>
<comment type="caution">
    <text evidence="10">The sequence shown here is derived from an EMBL/GenBank/DDBJ whole genome shotgun (WGS) entry which is preliminary data.</text>
</comment>
<keyword evidence="3" id="KW-0805">Transcription regulation</keyword>
<dbReference type="PANTHER" id="PTHR48111:SF22">
    <property type="entry name" value="REGULATOR OF RPOS"/>
    <property type="match status" value="1"/>
</dbReference>
<dbReference type="InterPro" id="IPR001867">
    <property type="entry name" value="OmpR/PhoB-type_DNA-bd"/>
</dbReference>
<dbReference type="InterPro" id="IPR016032">
    <property type="entry name" value="Sig_transdc_resp-reg_C-effctor"/>
</dbReference>